<dbReference type="InterPro" id="IPR046347">
    <property type="entry name" value="bZIP_sf"/>
</dbReference>
<dbReference type="OrthoDB" id="3937924at2759"/>
<dbReference type="GO" id="GO:0003700">
    <property type="term" value="F:DNA-binding transcription factor activity"/>
    <property type="evidence" value="ECO:0007669"/>
    <property type="project" value="InterPro"/>
</dbReference>
<evidence type="ECO:0000259" key="2">
    <source>
        <dbReference type="PROSITE" id="PS00036"/>
    </source>
</evidence>
<gene>
    <name evidence="3" type="ORF">AOQ84DRAFT_25212</name>
</gene>
<dbReference type="PROSITE" id="PS00036">
    <property type="entry name" value="BZIP_BASIC"/>
    <property type="match status" value="1"/>
</dbReference>
<sequence>MTESQNLGPMTRTVQGTVQGSGRRHRPVTEKRRMQNRTAQRKYREKQVNRLRELEFLATQITNSFGKATGDQLAPPFCAEISNMSNHSLRELSEVCQASRGDTSLQASTSDPMELSLSFSSLEPELDISASGEDILPSLPFNDIPEISFEFSDANVEFPQTNGPHEMAMHNSFQEDDVLQTQTSSLNTISEPTTSFLEELNSMPSTATLGAPETSHSAGNEFHYVTLGTAYHGGQSPDLISMTQLVRRIGTRGDPNLVKTHSRGLTNDIIRWLRLDDTEEHKRLIRTAIERRRSVRDVILTGLQTLEVRDTDELEILSNTSLRLPDSQRNNLSLVRTSTLQAYLSNARAIGMSIDELYRDDCSSPFYRPQTNGTQDMSVVLKSFSDEIAPHLRPTSAQVLHPHHPWLDLIPFPTLRERAITLASMNPPLLDVKELKLDVIMNDGLTCWHVSEKSSAQPWDMRSWEAAPWFLRKYWMLIGGLESEVWAQTKWWRGMRGEKEVDLWWGSS</sequence>
<keyword evidence="4" id="KW-1185">Reference proteome</keyword>
<dbReference type="Proteomes" id="UP000250140">
    <property type="component" value="Unassembled WGS sequence"/>
</dbReference>
<dbReference type="PANTHER" id="PTHR38116">
    <property type="entry name" value="CHROMOSOME 7, WHOLE GENOME SHOTGUN SEQUENCE"/>
    <property type="match status" value="1"/>
</dbReference>
<dbReference type="CDD" id="cd14688">
    <property type="entry name" value="bZIP_YAP"/>
    <property type="match status" value="1"/>
</dbReference>
<evidence type="ECO:0000313" key="4">
    <source>
        <dbReference type="Proteomes" id="UP000250140"/>
    </source>
</evidence>
<dbReference type="Gene3D" id="1.20.5.170">
    <property type="match status" value="1"/>
</dbReference>
<reference evidence="3 4" key="1">
    <citation type="journal article" date="2016" name="Nat. Commun.">
        <title>Ectomycorrhizal ecology is imprinted in the genome of the dominant symbiotic fungus Cenococcum geophilum.</title>
        <authorList>
            <consortium name="DOE Joint Genome Institute"/>
            <person name="Peter M."/>
            <person name="Kohler A."/>
            <person name="Ohm R.A."/>
            <person name="Kuo A."/>
            <person name="Krutzmann J."/>
            <person name="Morin E."/>
            <person name="Arend M."/>
            <person name="Barry K.W."/>
            <person name="Binder M."/>
            <person name="Choi C."/>
            <person name="Clum A."/>
            <person name="Copeland A."/>
            <person name="Grisel N."/>
            <person name="Haridas S."/>
            <person name="Kipfer T."/>
            <person name="LaButti K."/>
            <person name="Lindquist E."/>
            <person name="Lipzen A."/>
            <person name="Maire R."/>
            <person name="Meier B."/>
            <person name="Mihaltcheva S."/>
            <person name="Molinier V."/>
            <person name="Murat C."/>
            <person name="Poggeler S."/>
            <person name="Quandt C.A."/>
            <person name="Sperisen C."/>
            <person name="Tritt A."/>
            <person name="Tisserant E."/>
            <person name="Crous P.W."/>
            <person name="Henrissat B."/>
            <person name="Nehls U."/>
            <person name="Egli S."/>
            <person name="Spatafora J.W."/>
            <person name="Grigoriev I.V."/>
            <person name="Martin F.M."/>
        </authorList>
    </citation>
    <scope>NUCLEOTIDE SEQUENCE [LARGE SCALE GENOMIC DNA]</scope>
    <source>
        <strain evidence="3 4">CBS 207.34</strain>
    </source>
</reference>
<dbReference type="Pfam" id="PF11905">
    <property type="entry name" value="DUF3425"/>
    <property type="match status" value="1"/>
</dbReference>
<accession>A0A8E2JTP5</accession>
<name>A0A8E2JTP5_9PEZI</name>
<dbReference type="PANTHER" id="PTHR38116:SF1">
    <property type="entry name" value="BZIP DOMAIN-CONTAINING PROTEIN"/>
    <property type="match status" value="1"/>
</dbReference>
<protein>
    <recommendedName>
        <fullName evidence="2">BZIP domain-containing protein</fullName>
    </recommendedName>
</protein>
<dbReference type="InterPro" id="IPR004827">
    <property type="entry name" value="bZIP"/>
</dbReference>
<feature type="region of interest" description="Disordered" evidence="1">
    <location>
        <begin position="1"/>
        <end position="45"/>
    </location>
</feature>
<evidence type="ECO:0000313" key="3">
    <source>
        <dbReference type="EMBL" id="OCL09275.1"/>
    </source>
</evidence>
<proteinExistence type="predicted"/>
<organism evidence="3 4">
    <name type="scientific">Glonium stellatum</name>
    <dbReference type="NCBI Taxonomy" id="574774"/>
    <lineage>
        <taxon>Eukaryota</taxon>
        <taxon>Fungi</taxon>
        <taxon>Dikarya</taxon>
        <taxon>Ascomycota</taxon>
        <taxon>Pezizomycotina</taxon>
        <taxon>Dothideomycetes</taxon>
        <taxon>Pleosporomycetidae</taxon>
        <taxon>Gloniales</taxon>
        <taxon>Gloniaceae</taxon>
        <taxon>Glonium</taxon>
    </lineage>
</organism>
<feature type="compositionally biased region" description="Polar residues" evidence="1">
    <location>
        <begin position="1"/>
        <end position="20"/>
    </location>
</feature>
<dbReference type="AlphaFoldDB" id="A0A8E2JTP5"/>
<dbReference type="SUPFAM" id="SSF57959">
    <property type="entry name" value="Leucine zipper domain"/>
    <property type="match status" value="1"/>
</dbReference>
<dbReference type="InterPro" id="IPR021833">
    <property type="entry name" value="DUF3425"/>
</dbReference>
<evidence type="ECO:0000256" key="1">
    <source>
        <dbReference type="SAM" id="MobiDB-lite"/>
    </source>
</evidence>
<dbReference type="EMBL" id="KV749472">
    <property type="protein sequence ID" value="OCL09275.1"/>
    <property type="molecule type" value="Genomic_DNA"/>
</dbReference>
<feature type="domain" description="BZIP" evidence="2">
    <location>
        <begin position="31"/>
        <end position="46"/>
    </location>
</feature>